<evidence type="ECO:0000313" key="1">
    <source>
        <dbReference type="EMBL" id="KAK0406446.1"/>
    </source>
</evidence>
<name>A0AA39HIF3_9BILA</name>
<comment type="caution">
    <text evidence="1">The sequence shown here is derived from an EMBL/GenBank/DDBJ whole genome shotgun (WGS) entry which is preliminary data.</text>
</comment>
<reference evidence="1" key="1">
    <citation type="submission" date="2023-06" db="EMBL/GenBank/DDBJ databases">
        <title>Genomic analysis of the entomopathogenic nematode Steinernema hermaphroditum.</title>
        <authorList>
            <person name="Schwarz E.M."/>
            <person name="Heppert J.K."/>
            <person name="Baniya A."/>
            <person name="Schwartz H.T."/>
            <person name="Tan C.-H."/>
            <person name="Antoshechkin I."/>
            <person name="Sternberg P.W."/>
            <person name="Goodrich-Blair H."/>
            <person name="Dillman A.R."/>
        </authorList>
    </citation>
    <scope>NUCLEOTIDE SEQUENCE</scope>
    <source>
        <strain evidence="1">PS9179</strain>
        <tissue evidence="1">Whole animal</tissue>
    </source>
</reference>
<organism evidence="1 2">
    <name type="scientific">Steinernema hermaphroditum</name>
    <dbReference type="NCBI Taxonomy" id="289476"/>
    <lineage>
        <taxon>Eukaryota</taxon>
        <taxon>Metazoa</taxon>
        <taxon>Ecdysozoa</taxon>
        <taxon>Nematoda</taxon>
        <taxon>Chromadorea</taxon>
        <taxon>Rhabditida</taxon>
        <taxon>Tylenchina</taxon>
        <taxon>Panagrolaimomorpha</taxon>
        <taxon>Strongyloidoidea</taxon>
        <taxon>Steinernematidae</taxon>
        <taxon>Steinernema</taxon>
    </lineage>
</organism>
<protein>
    <submittedName>
        <fullName evidence="1">Uncharacterized protein</fullName>
    </submittedName>
</protein>
<evidence type="ECO:0000313" key="2">
    <source>
        <dbReference type="Proteomes" id="UP001175271"/>
    </source>
</evidence>
<proteinExistence type="predicted"/>
<dbReference type="Proteomes" id="UP001175271">
    <property type="component" value="Unassembled WGS sequence"/>
</dbReference>
<accession>A0AA39HIF3</accession>
<dbReference type="EMBL" id="JAUCMV010000004">
    <property type="protein sequence ID" value="KAK0406446.1"/>
    <property type="molecule type" value="Genomic_DNA"/>
</dbReference>
<keyword evidence="2" id="KW-1185">Reference proteome</keyword>
<dbReference type="AlphaFoldDB" id="A0AA39HIF3"/>
<sequence>MGSSETAITPQWCNARRSSLCPPESGSSGIRRLDNRLISAIIHARDESVKREASCVSTDRKRPRLLRSCSKRLVSP</sequence>
<gene>
    <name evidence="1" type="ORF">QR680_018576</name>
</gene>